<dbReference type="OrthoDB" id="6179444at2759"/>
<dbReference type="AlphaFoldDB" id="A0A8B6G6Y6"/>
<dbReference type="Pfam" id="PF03281">
    <property type="entry name" value="Mab-21"/>
    <property type="match status" value="1"/>
</dbReference>
<evidence type="ECO:0000259" key="3">
    <source>
        <dbReference type="Pfam" id="PF20266"/>
    </source>
</evidence>
<dbReference type="PANTHER" id="PTHR10656">
    <property type="entry name" value="CELL FATE DETERMINING PROTEIN MAB21-RELATED"/>
    <property type="match status" value="1"/>
</dbReference>
<reference evidence="5" key="1">
    <citation type="submission" date="2018-11" db="EMBL/GenBank/DDBJ databases">
        <authorList>
            <person name="Alioto T."/>
            <person name="Alioto T."/>
        </authorList>
    </citation>
    <scope>NUCLEOTIDE SEQUENCE</scope>
</reference>
<gene>
    <name evidence="4" type="ORF">MGAL_10B013159</name>
    <name evidence="5" type="ORF">MGAL_10B055260</name>
</gene>
<feature type="domain" description="Mab-21-like nucleotidyltransferase" evidence="2">
    <location>
        <begin position="167"/>
        <end position="237"/>
    </location>
</feature>
<dbReference type="Pfam" id="PF20266">
    <property type="entry name" value="Mab-21_C"/>
    <property type="match status" value="1"/>
</dbReference>
<proteinExistence type="inferred from homology"/>
<name>A0A8B6G6Y6_MYTGA</name>
<dbReference type="Gene3D" id="1.10.1410.40">
    <property type="match status" value="1"/>
</dbReference>
<evidence type="ECO:0000313" key="6">
    <source>
        <dbReference type="Proteomes" id="UP000596742"/>
    </source>
</evidence>
<evidence type="ECO:0000259" key="2">
    <source>
        <dbReference type="Pfam" id="PF03281"/>
    </source>
</evidence>
<dbReference type="EMBL" id="UYJE01004568">
    <property type="protein sequence ID" value="VDI29215.1"/>
    <property type="molecule type" value="Genomic_DNA"/>
</dbReference>
<evidence type="ECO:0000256" key="1">
    <source>
        <dbReference type="ARBA" id="ARBA00008307"/>
    </source>
</evidence>
<evidence type="ECO:0008006" key="7">
    <source>
        <dbReference type="Google" id="ProtNLM"/>
    </source>
</evidence>
<organism evidence="5 6">
    <name type="scientific">Mytilus galloprovincialis</name>
    <name type="common">Mediterranean mussel</name>
    <dbReference type="NCBI Taxonomy" id="29158"/>
    <lineage>
        <taxon>Eukaryota</taxon>
        <taxon>Metazoa</taxon>
        <taxon>Spiralia</taxon>
        <taxon>Lophotrochozoa</taxon>
        <taxon>Mollusca</taxon>
        <taxon>Bivalvia</taxon>
        <taxon>Autobranchia</taxon>
        <taxon>Pteriomorphia</taxon>
        <taxon>Mytilida</taxon>
        <taxon>Mytiloidea</taxon>
        <taxon>Mytilidae</taxon>
        <taxon>Mytilinae</taxon>
        <taxon>Mytilus</taxon>
    </lineage>
</organism>
<keyword evidence="6" id="KW-1185">Reference proteome</keyword>
<sequence length="647" mass="75127">MSSRNSESLKSYDYACQKFGTFETVRLRRNLYNLYDMICNDDPLLCHISSGSAVEGLDMIGSDLDLMAVINGTIVCLNEREAENVAEENNIRTLILDIDNTNPCYALLRVPKNITFPENIHCFLEHRGQGIFYSSQLFKLSQLNFMSLLGDRYKIHGPCVTTEDDAIDQLYCFRCKSWPSQARPWISRSRMNHWPSPQLITTIVNYGVLFAPVGCKGSINEDIEWRMSFSVAEKLLVYSFNHTQLLCYGLMKLVLKDVIDKSEPLNCILCSYFLKTLLFWLCEESEKDTWKPEDILSCFRACICRLLYCVQYSTLVHYFIPQNNFFECRFKKEQQIQMIGLLKEVRDDGWQCFIVSGTFSGDFHTLYNPNYDSNVIHQMIWCMVERMADYFENDKNSLVIVKKIIQFSRIKLALKLIIFLLEKSNNLKVQRDTIIKYHINNKLQLTHFKQQLRLLIISKHRQCPDTGWMFLASFYYRHKRYHIALEIISIVLSRSLKVDPSTLATTVNIVHFEKMTAMHLLHLLVSNIMVFENDSALIPDELEIEVTNNSSLYLAVIIFTHFLKFLSYYHLGDFTSSMESLRGLEKCTYNQYRYKALGKTQIISSFLCLGIAHEMIGHVSKAHECFSTCVSYGEYNTTTAALRLSKL</sequence>
<accession>A0A8B6G6Y6</accession>
<comment type="caution">
    <text evidence="5">The sequence shown here is derived from an EMBL/GenBank/DDBJ whole genome shotgun (WGS) entry which is preliminary data.</text>
</comment>
<dbReference type="InterPro" id="IPR024810">
    <property type="entry name" value="MAB21L/cGLR"/>
</dbReference>
<evidence type="ECO:0000313" key="4">
    <source>
        <dbReference type="EMBL" id="VDI29215.1"/>
    </source>
</evidence>
<feature type="domain" description="Mab-21-like HhH/H2TH-like" evidence="3">
    <location>
        <begin position="247"/>
        <end position="336"/>
    </location>
</feature>
<dbReference type="SMART" id="SM01265">
    <property type="entry name" value="Mab-21"/>
    <property type="match status" value="1"/>
</dbReference>
<dbReference type="PANTHER" id="PTHR10656:SF69">
    <property type="entry name" value="MAB-21-LIKE HHH_H2TH-LIKE DOMAIN-CONTAINING PROTEIN"/>
    <property type="match status" value="1"/>
</dbReference>
<dbReference type="InterPro" id="IPR046906">
    <property type="entry name" value="Mab-21_HhH/H2TH-like"/>
</dbReference>
<comment type="similarity">
    <text evidence="1">Belongs to the mab-21 family.</text>
</comment>
<protein>
    <recommendedName>
        <fullName evidence="7">Mab-21-like HhH/H2TH-like domain-containing protein</fullName>
    </recommendedName>
</protein>
<dbReference type="EMBL" id="UYJE01007967">
    <property type="protein sequence ID" value="VDI59664.1"/>
    <property type="molecule type" value="Genomic_DNA"/>
</dbReference>
<dbReference type="InterPro" id="IPR046903">
    <property type="entry name" value="Mab-21-like_nuc_Trfase"/>
</dbReference>
<evidence type="ECO:0000313" key="5">
    <source>
        <dbReference type="EMBL" id="VDI59664.1"/>
    </source>
</evidence>
<dbReference type="Proteomes" id="UP000596742">
    <property type="component" value="Unassembled WGS sequence"/>
</dbReference>